<dbReference type="SMART" id="SM00530">
    <property type="entry name" value="HTH_XRE"/>
    <property type="match status" value="1"/>
</dbReference>
<evidence type="ECO:0000313" key="2">
    <source>
        <dbReference type="EMBL" id="MBO0346008.1"/>
    </source>
</evidence>
<gene>
    <name evidence="2" type="ORF">J0X15_12310</name>
</gene>
<name>A0A939ER38_9HYPH</name>
<dbReference type="EMBL" id="JAFLNF010000005">
    <property type="protein sequence ID" value="MBO0346008.1"/>
    <property type="molecule type" value="Genomic_DNA"/>
</dbReference>
<dbReference type="Pfam" id="PF01381">
    <property type="entry name" value="HTH_3"/>
    <property type="match status" value="1"/>
</dbReference>
<dbReference type="InterPro" id="IPR010982">
    <property type="entry name" value="Lambda_DNA-bd_dom_sf"/>
</dbReference>
<dbReference type="InterPro" id="IPR001387">
    <property type="entry name" value="Cro/C1-type_HTH"/>
</dbReference>
<sequence>MRDVRRALGNPDRAELARRLDISANSVSRYERGEQEPSFPVFSAYGSALGVNLHWLLTGTGSMFVGGDVKIENTTLADIRKILWNITATFWETVPRKTKPESVADQAVEMLDYLVSREGVNDEAVTEVIQFEAERLKRASDTSD</sequence>
<keyword evidence="3" id="KW-1185">Reference proteome</keyword>
<dbReference type="AlphaFoldDB" id="A0A939ER38"/>
<dbReference type="PROSITE" id="PS50943">
    <property type="entry name" value="HTH_CROC1"/>
    <property type="match status" value="1"/>
</dbReference>
<evidence type="ECO:0000259" key="1">
    <source>
        <dbReference type="PROSITE" id="PS50943"/>
    </source>
</evidence>
<accession>A0A939ER38</accession>
<dbReference type="GO" id="GO:0003677">
    <property type="term" value="F:DNA binding"/>
    <property type="evidence" value="ECO:0007669"/>
    <property type="project" value="InterPro"/>
</dbReference>
<proteinExistence type="predicted"/>
<comment type="caution">
    <text evidence="2">The sequence shown here is derived from an EMBL/GenBank/DDBJ whole genome shotgun (WGS) entry which is preliminary data.</text>
</comment>
<dbReference type="CDD" id="cd00093">
    <property type="entry name" value="HTH_XRE"/>
    <property type="match status" value="1"/>
</dbReference>
<feature type="domain" description="HTH cro/C1-type" evidence="1">
    <location>
        <begin position="14"/>
        <end position="56"/>
    </location>
</feature>
<dbReference type="SUPFAM" id="SSF47413">
    <property type="entry name" value="lambda repressor-like DNA-binding domains"/>
    <property type="match status" value="1"/>
</dbReference>
<protein>
    <submittedName>
        <fullName evidence="2">Helix-turn-helix transcriptional regulator</fullName>
    </submittedName>
</protein>
<dbReference type="Gene3D" id="1.10.260.40">
    <property type="entry name" value="lambda repressor-like DNA-binding domains"/>
    <property type="match status" value="1"/>
</dbReference>
<evidence type="ECO:0000313" key="3">
    <source>
        <dbReference type="Proteomes" id="UP000664779"/>
    </source>
</evidence>
<reference evidence="2" key="1">
    <citation type="submission" date="2021-03" db="EMBL/GenBank/DDBJ databases">
        <title>Roseibium sp. CAU 1637 isolated from Incheon.</title>
        <authorList>
            <person name="Kim W."/>
        </authorList>
    </citation>
    <scope>NUCLEOTIDE SEQUENCE</scope>
    <source>
        <strain evidence="2">CAU 1637</strain>
    </source>
</reference>
<dbReference type="Proteomes" id="UP000664779">
    <property type="component" value="Unassembled WGS sequence"/>
</dbReference>
<organism evidence="2 3">
    <name type="scientific">Roseibium limicola</name>
    <dbReference type="NCBI Taxonomy" id="2816037"/>
    <lineage>
        <taxon>Bacteria</taxon>
        <taxon>Pseudomonadati</taxon>
        <taxon>Pseudomonadota</taxon>
        <taxon>Alphaproteobacteria</taxon>
        <taxon>Hyphomicrobiales</taxon>
        <taxon>Stappiaceae</taxon>
        <taxon>Roseibium</taxon>
    </lineage>
</organism>